<proteinExistence type="inferred from homology"/>
<dbReference type="KEGG" id="psin:CAK95_15070"/>
<dbReference type="STRING" id="1235591.CAK95_15070"/>
<keyword evidence="4 9" id="KW-0812">Transmembrane</keyword>
<evidence type="ECO:0000256" key="2">
    <source>
        <dbReference type="ARBA" id="ARBA00022448"/>
    </source>
</evidence>
<evidence type="ECO:0000256" key="4">
    <source>
        <dbReference type="ARBA" id="ARBA00022692"/>
    </source>
</evidence>
<feature type="transmembrane region" description="Helical" evidence="9">
    <location>
        <begin position="63"/>
        <end position="86"/>
    </location>
</feature>
<comment type="subcellular location">
    <subcellularLocation>
        <location evidence="1">Cell membrane</location>
        <topology evidence="1">Multi-pass membrane protein</topology>
    </subcellularLocation>
</comment>
<accession>A0A1W7A041</accession>
<feature type="transmembrane region" description="Helical" evidence="9">
    <location>
        <begin position="36"/>
        <end position="57"/>
    </location>
</feature>
<evidence type="ECO:0000313" key="11">
    <source>
        <dbReference type="Proteomes" id="UP000194137"/>
    </source>
</evidence>
<keyword evidence="3" id="KW-1003">Cell membrane</keyword>
<dbReference type="PANTHER" id="PTHR11795:SF442">
    <property type="entry name" value="ABC TRANSPORTER ATP-BINDING PROTEIN"/>
    <property type="match status" value="1"/>
</dbReference>
<feature type="transmembrane region" description="Helical" evidence="9">
    <location>
        <begin position="260"/>
        <end position="279"/>
    </location>
</feature>
<evidence type="ECO:0000313" key="10">
    <source>
        <dbReference type="EMBL" id="ARQ02982.1"/>
    </source>
</evidence>
<keyword evidence="6 9" id="KW-1133">Transmembrane helix</keyword>
<name>A0A1W7A041_9HYPH</name>
<dbReference type="GO" id="GO:0022857">
    <property type="term" value="F:transmembrane transporter activity"/>
    <property type="evidence" value="ECO:0007669"/>
    <property type="project" value="InterPro"/>
</dbReference>
<dbReference type="EMBL" id="CP021112">
    <property type="protein sequence ID" value="ARQ02982.1"/>
    <property type="molecule type" value="Genomic_DNA"/>
</dbReference>
<dbReference type="PANTHER" id="PTHR11795">
    <property type="entry name" value="BRANCHED-CHAIN AMINO ACID TRANSPORT SYSTEM PERMEASE PROTEIN LIVH"/>
    <property type="match status" value="1"/>
</dbReference>
<evidence type="ECO:0000256" key="7">
    <source>
        <dbReference type="ARBA" id="ARBA00023136"/>
    </source>
</evidence>
<evidence type="ECO:0000256" key="6">
    <source>
        <dbReference type="ARBA" id="ARBA00022989"/>
    </source>
</evidence>
<dbReference type="Pfam" id="PF02653">
    <property type="entry name" value="BPD_transp_2"/>
    <property type="match status" value="1"/>
</dbReference>
<feature type="transmembrane region" description="Helical" evidence="9">
    <location>
        <begin position="143"/>
        <end position="162"/>
    </location>
</feature>
<dbReference type="InterPro" id="IPR001851">
    <property type="entry name" value="ABC_transp_permease"/>
</dbReference>
<keyword evidence="11" id="KW-1185">Reference proteome</keyword>
<dbReference type="InterPro" id="IPR052157">
    <property type="entry name" value="BCAA_transport_permease"/>
</dbReference>
<keyword evidence="7 9" id="KW-0472">Membrane</keyword>
<reference evidence="10 11" key="1">
    <citation type="submission" date="2017-05" db="EMBL/GenBank/DDBJ databases">
        <title>Full genome sequence of Pseudorhodoplanes sinuspersici.</title>
        <authorList>
            <person name="Dastgheib S.M.M."/>
            <person name="Shavandi M."/>
            <person name="Tirandaz H."/>
        </authorList>
    </citation>
    <scope>NUCLEOTIDE SEQUENCE [LARGE SCALE GENOMIC DNA]</scope>
    <source>
        <strain evidence="10 11">RIPI110</strain>
    </source>
</reference>
<comment type="similarity">
    <text evidence="8">Belongs to the binding-protein-dependent transport system permease family. LivHM subfamily.</text>
</comment>
<evidence type="ECO:0000256" key="9">
    <source>
        <dbReference type="SAM" id="Phobius"/>
    </source>
</evidence>
<organism evidence="10 11">
    <name type="scientific">Pseudorhodoplanes sinuspersici</name>
    <dbReference type="NCBI Taxonomy" id="1235591"/>
    <lineage>
        <taxon>Bacteria</taxon>
        <taxon>Pseudomonadati</taxon>
        <taxon>Pseudomonadota</taxon>
        <taxon>Alphaproteobacteria</taxon>
        <taxon>Hyphomicrobiales</taxon>
        <taxon>Pseudorhodoplanes</taxon>
    </lineage>
</organism>
<evidence type="ECO:0000256" key="1">
    <source>
        <dbReference type="ARBA" id="ARBA00004651"/>
    </source>
</evidence>
<dbReference type="GO" id="GO:0005886">
    <property type="term" value="C:plasma membrane"/>
    <property type="evidence" value="ECO:0007669"/>
    <property type="project" value="UniProtKB-SubCell"/>
</dbReference>
<feature type="transmembrane region" description="Helical" evidence="9">
    <location>
        <begin position="6"/>
        <end position="29"/>
    </location>
</feature>
<evidence type="ECO:0000256" key="8">
    <source>
        <dbReference type="ARBA" id="ARBA00037998"/>
    </source>
</evidence>
<keyword evidence="2" id="KW-0813">Transport</keyword>
<sequence length="290" mass="31037">MFGEDLAGIVLGGLAAGMVLFIVSVGLSVTMGLMGFVNLAHGGFAMIGGYVIVLSMNRLGVPFVPAVILGFVLTAAFSVVMERLFYSKLYRAAELDQVLFSIGLAFVMIASVIIIIGPETQPLILPSWLRGQMDLGFTTYRTYSIFLIAVGGLIALGLWLGFERTRMGAQIRAAVDNRKMAESLGINIDRLFTITFAFGSGMAAIGGGLGAEFLGLDPQYTLKYLVFFLIVVAVGGLGRITGVFYAAMLIGVMDFVLKKYVPQGGTAFIYALTILILLVRPQGLFGRKDA</sequence>
<gene>
    <name evidence="10" type="ORF">CAK95_15070</name>
</gene>
<dbReference type="Proteomes" id="UP000194137">
    <property type="component" value="Chromosome"/>
</dbReference>
<dbReference type="AlphaFoldDB" id="A0A1W7A041"/>
<feature type="transmembrane region" description="Helical" evidence="9">
    <location>
        <begin position="98"/>
        <end position="117"/>
    </location>
</feature>
<evidence type="ECO:0000256" key="3">
    <source>
        <dbReference type="ARBA" id="ARBA00022475"/>
    </source>
</evidence>
<evidence type="ECO:0000256" key="5">
    <source>
        <dbReference type="ARBA" id="ARBA00022970"/>
    </source>
</evidence>
<feature type="transmembrane region" description="Helical" evidence="9">
    <location>
        <begin position="224"/>
        <end position="248"/>
    </location>
</feature>
<dbReference type="CDD" id="cd06582">
    <property type="entry name" value="TM_PBP1_LivH_like"/>
    <property type="match status" value="1"/>
</dbReference>
<dbReference type="GO" id="GO:0006865">
    <property type="term" value="P:amino acid transport"/>
    <property type="evidence" value="ECO:0007669"/>
    <property type="project" value="UniProtKB-KW"/>
</dbReference>
<keyword evidence="5" id="KW-0029">Amino-acid transport</keyword>
<protein>
    <submittedName>
        <fullName evidence="10">Branched-chain amino acid ABC transporter permease</fullName>
    </submittedName>
</protein>